<organism evidence="2 3">
    <name type="scientific">Nitrosomonas oligotropha</name>
    <dbReference type="NCBI Taxonomy" id="42354"/>
    <lineage>
        <taxon>Bacteria</taxon>
        <taxon>Pseudomonadati</taxon>
        <taxon>Pseudomonadota</taxon>
        <taxon>Betaproteobacteria</taxon>
        <taxon>Nitrosomonadales</taxon>
        <taxon>Nitrosomonadaceae</taxon>
        <taxon>Nitrosomonas</taxon>
    </lineage>
</organism>
<feature type="chain" id="PRO_5011503095" evidence="1">
    <location>
        <begin position="24"/>
        <end position="121"/>
    </location>
</feature>
<reference evidence="3" key="1">
    <citation type="submission" date="2016-10" db="EMBL/GenBank/DDBJ databases">
        <authorList>
            <person name="Varghese N."/>
            <person name="Submissions S."/>
        </authorList>
    </citation>
    <scope>NUCLEOTIDE SEQUENCE [LARGE SCALE GENOMIC DNA]</scope>
    <source>
        <strain evidence="3">Nm76</strain>
    </source>
</reference>
<evidence type="ECO:0000313" key="3">
    <source>
        <dbReference type="Proteomes" id="UP000198814"/>
    </source>
</evidence>
<proteinExistence type="predicted"/>
<dbReference type="AlphaFoldDB" id="A0A1H8SDG7"/>
<accession>A0A1H8SDG7</accession>
<dbReference type="EMBL" id="FODO01000018">
    <property type="protein sequence ID" value="SEO76328.1"/>
    <property type="molecule type" value="Genomic_DNA"/>
</dbReference>
<gene>
    <name evidence="2" type="ORF">SAMN05216333_11814</name>
</gene>
<dbReference type="Proteomes" id="UP000198814">
    <property type="component" value="Unassembled WGS sequence"/>
</dbReference>
<name>A0A1H8SDG7_9PROT</name>
<evidence type="ECO:0000256" key="1">
    <source>
        <dbReference type="SAM" id="SignalP"/>
    </source>
</evidence>
<dbReference type="OrthoDB" id="5405851at2"/>
<dbReference type="RefSeq" id="WP_090320398.1">
    <property type="nucleotide sequence ID" value="NZ_FNOE01000019.1"/>
</dbReference>
<feature type="signal peptide" evidence="1">
    <location>
        <begin position="1"/>
        <end position="23"/>
    </location>
</feature>
<evidence type="ECO:0000313" key="2">
    <source>
        <dbReference type="EMBL" id="SEO76328.1"/>
    </source>
</evidence>
<keyword evidence="3" id="KW-1185">Reference proteome</keyword>
<dbReference type="STRING" id="42354.SAMN05216333_11814"/>
<sequence>MKKWLAHMMLMLAILTTGDPALAGEITPIKEINAAPVNFDGQEVKLKGIPKNPTRLPLVNLKSYVLEDSSGEITVLTEFDLPKMNEEITIRAKVKSLAIVKGDALGLTVTELERYEQQQKI</sequence>
<protein>
    <submittedName>
        <fullName evidence="2">Uncharacterized protein</fullName>
    </submittedName>
</protein>
<keyword evidence="1" id="KW-0732">Signal</keyword>